<sequence length="408" mass="43909">MATIEVSEETLGEWRTLLTAFRDSATPQMAERIGAMMSTLGELAAKAQDPAAGRTLDSVLEHENAIRSTLSQLDTWQNNGTWQALTELASLVTAFKESATPQMAERIGAMMSNLGELAAKAQNPAAGRTLDAVFENESALETTLTQLGAWHANGTWQALTELASLVTAFKESATPQMAERIGTLLSGAGELTAMVATQESKAMLAELLERGPALTTAVAQLDHWQHDGTWEALTDFTSLLTAFKSSATPQMAERVASLMSSLGTLAARATEADAMSAINFVLDNQDGMMSLFRQMIKWEQDGTWAAIVDFSSLIGAFRDGSTAQMIERVSFIVVEASRVLDNAIRSGLLDLGLKIMDAASNAATEAKHDPKRMTATGVIRSIKDPEVQVGMKMLINLLKKLPDIVVDQ</sequence>
<evidence type="ECO:0000313" key="2">
    <source>
        <dbReference type="Proteomes" id="UP000242972"/>
    </source>
</evidence>
<comment type="caution">
    <text evidence="1">The sequence shown here is derived from an EMBL/GenBank/DDBJ whole genome shotgun (WGS) entry which is preliminary data.</text>
</comment>
<dbReference type="Proteomes" id="UP000242972">
    <property type="component" value="Unassembled WGS sequence"/>
</dbReference>
<dbReference type="AlphaFoldDB" id="A0A2T2XIF3"/>
<protein>
    <recommendedName>
        <fullName evidence="3">DUF1641 domain-containing protein</fullName>
    </recommendedName>
</protein>
<dbReference type="EMBL" id="PXYW01000010">
    <property type="protein sequence ID" value="PSR34281.1"/>
    <property type="molecule type" value="Genomic_DNA"/>
</dbReference>
<gene>
    <name evidence="1" type="ORF">C7B46_06025</name>
</gene>
<evidence type="ECO:0000313" key="1">
    <source>
        <dbReference type="EMBL" id="PSR34281.1"/>
    </source>
</evidence>
<organism evidence="1 2">
    <name type="scientific">Sulfobacillus benefaciens</name>
    <dbReference type="NCBI Taxonomy" id="453960"/>
    <lineage>
        <taxon>Bacteria</taxon>
        <taxon>Bacillati</taxon>
        <taxon>Bacillota</taxon>
        <taxon>Clostridia</taxon>
        <taxon>Eubacteriales</taxon>
        <taxon>Clostridiales Family XVII. Incertae Sedis</taxon>
        <taxon>Sulfobacillus</taxon>
    </lineage>
</organism>
<dbReference type="PANTHER" id="PTHR38433:SF1">
    <property type="entry name" value="DUF1641 DOMAIN-CONTAINING PROTEIN"/>
    <property type="match status" value="1"/>
</dbReference>
<dbReference type="InterPro" id="IPR012440">
    <property type="entry name" value="DUF1641"/>
</dbReference>
<reference evidence="1 2" key="1">
    <citation type="journal article" date="2014" name="BMC Genomics">
        <title>Comparison of environmental and isolate Sulfobacillus genomes reveals diverse carbon, sulfur, nitrogen, and hydrogen metabolisms.</title>
        <authorList>
            <person name="Justice N.B."/>
            <person name="Norman A."/>
            <person name="Brown C.T."/>
            <person name="Singh A."/>
            <person name="Thomas B.C."/>
            <person name="Banfield J.F."/>
        </authorList>
    </citation>
    <scope>NUCLEOTIDE SEQUENCE [LARGE SCALE GENOMIC DNA]</scope>
    <source>
        <strain evidence="1">AMDSBA4</strain>
    </source>
</reference>
<dbReference type="PANTHER" id="PTHR38433">
    <property type="match status" value="1"/>
</dbReference>
<dbReference type="Pfam" id="PF07849">
    <property type="entry name" value="DUF1641"/>
    <property type="match status" value="1"/>
</dbReference>
<proteinExistence type="predicted"/>
<evidence type="ECO:0008006" key="3">
    <source>
        <dbReference type="Google" id="ProtNLM"/>
    </source>
</evidence>
<name>A0A2T2XIF3_9FIRM</name>
<accession>A0A2T2XIF3</accession>